<accession>A0A8H3F0M8</accession>
<organism evidence="2 3">
    <name type="scientific">Imshaugia aleurites</name>
    <dbReference type="NCBI Taxonomy" id="172621"/>
    <lineage>
        <taxon>Eukaryota</taxon>
        <taxon>Fungi</taxon>
        <taxon>Dikarya</taxon>
        <taxon>Ascomycota</taxon>
        <taxon>Pezizomycotina</taxon>
        <taxon>Lecanoromycetes</taxon>
        <taxon>OSLEUM clade</taxon>
        <taxon>Lecanoromycetidae</taxon>
        <taxon>Lecanorales</taxon>
        <taxon>Lecanorineae</taxon>
        <taxon>Parmeliaceae</taxon>
        <taxon>Imshaugia</taxon>
    </lineage>
</organism>
<feature type="signal peptide" evidence="1">
    <location>
        <begin position="1"/>
        <end position="23"/>
    </location>
</feature>
<gene>
    <name evidence="2" type="ORF">IMSHALPRED_002954</name>
</gene>
<dbReference type="EMBL" id="CAJPDT010000016">
    <property type="protein sequence ID" value="CAF9916051.1"/>
    <property type="molecule type" value="Genomic_DNA"/>
</dbReference>
<evidence type="ECO:0000313" key="3">
    <source>
        <dbReference type="Proteomes" id="UP000664534"/>
    </source>
</evidence>
<comment type="caution">
    <text evidence="2">The sequence shown here is derived from an EMBL/GenBank/DDBJ whole genome shotgun (WGS) entry which is preliminary data.</text>
</comment>
<dbReference type="AlphaFoldDB" id="A0A8H3F0M8"/>
<evidence type="ECO:0008006" key="4">
    <source>
        <dbReference type="Google" id="ProtNLM"/>
    </source>
</evidence>
<proteinExistence type="predicted"/>
<evidence type="ECO:0000256" key="1">
    <source>
        <dbReference type="SAM" id="SignalP"/>
    </source>
</evidence>
<feature type="chain" id="PRO_5034003049" description="Ecp2 effector protein domain-containing protein" evidence="1">
    <location>
        <begin position="24"/>
        <end position="177"/>
    </location>
</feature>
<dbReference type="Proteomes" id="UP000664534">
    <property type="component" value="Unassembled WGS sequence"/>
</dbReference>
<keyword evidence="3" id="KW-1185">Reference proteome</keyword>
<protein>
    <recommendedName>
        <fullName evidence="4">Ecp2 effector protein domain-containing protein</fullName>
    </recommendedName>
</protein>
<keyword evidence="1" id="KW-0732">Signal</keyword>
<name>A0A8H3F0M8_9LECA</name>
<sequence>MSYHLPRVLSFLLTLLLISLTTASNTSLLSITNTTYTKPTHKCASKRFLRTDHRPYWSECYRAIRALPSTYESGTFHNIGFNDGYRLPMTEKFGHCRAQVQIAENTRTVGSWVLVVAALDQLNGLCQRIDAYGDERTGGWLLMEPERTIKVLLLGPKDGPFAVEGVGGFLLNGTDVE</sequence>
<evidence type="ECO:0000313" key="2">
    <source>
        <dbReference type="EMBL" id="CAF9916051.1"/>
    </source>
</evidence>
<reference evidence="2" key="1">
    <citation type="submission" date="2021-03" db="EMBL/GenBank/DDBJ databases">
        <authorList>
            <person name="Tagirdzhanova G."/>
        </authorList>
    </citation>
    <scope>NUCLEOTIDE SEQUENCE</scope>
</reference>
<dbReference type="OrthoDB" id="5390738at2759"/>